<reference evidence="1" key="1">
    <citation type="journal article" date="2023" name="Mol. Phylogenet. Evol.">
        <title>Genome-scale phylogeny and comparative genomics of the fungal order Sordariales.</title>
        <authorList>
            <person name="Hensen N."/>
            <person name="Bonometti L."/>
            <person name="Westerberg I."/>
            <person name="Brannstrom I.O."/>
            <person name="Guillou S."/>
            <person name="Cros-Aarteil S."/>
            <person name="Calhoun S."/>
            <person name="Haridas S."/>
            <person name="Kuo A."/>
            <person name="Mondo S."/>
            <person name="Pangilinan J."/>
            <person name="Riley R."/>
            <person name="LaButti K."/>
            <person name="Andreopoulos B."/>
            <person name="Lipzen A."/>
            <person name="Chen C."/>
            <person name="Yan M."/>
            <person name="Daum C."/>
            <person name="Ng V."/>
            <person name="Clum A."/>
            <person name="Steindorff A."/>
            <person name="Ohm R.A."/>
            <person name="Martin F."/>
            <person name="Silar P."/>
            <person name="Natvig D.O."/>
            <person name="Lalanne C."/>
            <person name="Gautier V."/>
            <person name="Ament-Velasquez S.L."/>
            <person name="Kruys A."/>
            <person name="Hutchinson M.I."/>
            <person name="Powell A.J."/>
            <person name="Barry K."/>
            <person name="Miller A.N."/>
            <person name="Grigoriev I.V."/>
            <person name="Debuchy R."/>
            <person name="Gladieux P."/>
            <person name="Hiltunen Thoren M."/>
            <person name="Johannesson H."/>
        </authorList>
    </citation>
    <scope>NUCLEOTIDE SEQUENCE</scope>
    <source>
        <strain evidence="1">PSN324</strain>
    </source>
</reference>
<evidence type="ECO:0000313" key="1">
    <source>
        <dbReference type="EMBL" id="KAK4461199.1"/>
    </source>
</evidence>
<dbReference type="Proteomes" id="UP001321749">
    <property type="component" value="Unassembled WGS sequence"/>
</dbReference>
<comment type="caution">
    <text evidence="1">The sequence shown here is derived from an EMBL/GenBank/DDBJ whole genome shotgun (WGS) entry which is preliminary data.</text>
</comment>
<dbReference type="EMBL" id="MU864995">
    <property type="protein sequence ID" value="KAK4461199.1"/>
    <property type="molecule type" value="Genomic_DNA"/>
</dbReference>
<evidence type="ECO:0000313" key="2">
    <source>
        <dbReference type="Proteomes" id="UP001321749"/>
    </source>
</evidence>
<protein>
    <submittedName>
        <fullName evidence="1">Uncharacterized protein</fullName>
    </submittedName>
</protein>
<proteinExistence type="predicted"/>
<name>A0AAV9HMF4_9PEZI</name>
<sequence length="105" mass="12488">MVKDIRVRVTLCYKPHRNRSTGLPWDNHKPVPDLFTEKWIIREAGKPFLTRELYRRKKHSYVAPNAWPKDGPLHGKLKQICNERGCGESWLRRLRCHRDCARKGI</sequence>
<accession>A0AAV9HMF4</accession>
<reference evidence="1" key="2">
    <citation type="submission" date="2023-06" db="EMBL/GenBank/DDBJ databases">
        <authorList>
            <consortium name="Lawrence Berkeley National Laboratory"/>
            <person name="Mondo S.J."/>
            <person name="Hensen N."/>
            <person name="Bonometti L."/>
            <person name="Westerberg I."/>
            <person name="Brannstrom I.O."/>
            <person name="Guillou S."/>
            <person name="Cros-Aarteil S."/>
            <person name="Calhoun S."/>
            <person name="Haridas S."/>
            <person name="Kuo A."/>
            <person name="Pangilinan J."/>
            <person name="Riley R."/>
            <person name="Labutti K."/>
            <person name="Andreopoulos B."/>
            <person name="Lipzen A."/>
            <person name="Chen C."/>
            <person name="Yanf M."/>
            <person name="Daum C."/>
            <person name="Ng V."/>
            <person name="Clum A."/>
            <person name="Steindorff A."/>
            <person name="Ohm R."/>
            <person name="Martin F."/>
            <person name="Silar P."/>
            <person name="Natvig D."/>
            <person name="Lalanne C."/>
            <person name="Gautier V."/>
            <person name="Ament-Velasquez S.L."/>
            <person name="Kruys A."/>
            <person name="Hutchinson M.I."/>
            <person name="Powell A.J."/>
            <person name="Barry K."/>
            <person name="Miller A.N."/>
            <person name="Grigoriev I.V."/>
            <person name="Debuchy R."/>
            <person name="Gladieux P."/>
            <person name="Thoren M.H."/>
            <person name="Johannesson H."/>
        </authorList>
    </citation>
    <scope>NUCLEOTIDE SEQUENCE</scope>
    <source>
        <strain evidence="1">PSN324</strain>
    </source>
</reference>
<keyword evidence="2" id="KW-1185">Reference proteome</keyword>
<organism evidence="1 2">
    <name type="scientific">Cladorrhinum samala</name>
    <dbReference type="NCBI Taxonomy" id="585594"/>
    <lineage>
        <taxon>Eukaryota</taxon>
        <taxon>Fungi</taxon>
        <taxon>Dikarya</taxon>
        <taxon>Ascomycota</taxon>
        <taxon>Pezizomycotina</taxon>
        <taxon>Sordariomycetes</taxon>
        <taxon>Sordariomycetidae</taxon>
        <taxon>Sordariales</taxon>
        <taxon>Podosporaceae</taxon>
        <taxon>Cladorrhinum</taxon>
    </lineage>
</organism>
<gene>
    <name evidence="1" type="ORF">QBC42DRAFT_287721</name>
</gene>
<dbReference type="AlphaFoldDB" id="A0AAV9HMF4"/>